<feature type="domain" description="TonB-dependent receptor plug" evidence="9">
    <location>
        <begin position="124"/>
        <end position="218"/>
    </location>
</feature>
<dbReference type="PANTHER" id="PTHR30069">
    <property type="entry name" value="TONB-DEPENDENT OUTER MEMBRANE RECEPTOR"/>
    <property type="match status" value="1"/>
</dbReference>
<evidence type="ECO:0000313" key="11">
    <source>
        <dbReference type="Proteomes" id="UP001501725"/>
    </source>
</evidence>
<evidence type="ECO:0000256" key="3">
    <source>
        <dbReference type="ARBA" id="ARBA00022452"/>
    </source>
</evidence>
<dbReference type="EMBL" id="BAABGY010000008">
    <property type="protein sequence ID" value="GAA4335674.1"/>
    <property type="molecule type" value="Genomic_DNA"/>
</dbReference>
<protein>
    <submittedName>
        <fullName evidence="10">TonB-dependent receptor</fullName>
    </submittedName>
</protein>
<dbReference type="Proteomes" id="UP001501725">
    <property type="component" value="Unassembled WGS sequence"/>
</dbReference>
<evidence type="ECO:0000256" key="4">
    <source>
        <dbReference type="ARBA" id="ARBA00022692"/>
    </source>
</evidence>
<feature type="signal peptide" evidence="8">
    <location>
        <begin position="1"/>
        <end position="21"/>
    </location>
</feature>
<reference evidence="11" key="1">
    <citation type="journal article" date="2019" name="Int. J. Syst. Evol. Microbiol.">
        <title>The Global Catalogue of Microorganisms (GCM) 10K type strain sequencing project: providing services to taxonomists for standard genome sequencing and annotation.</title>
        <authorList>
            <consortium name="The Broad Institute Genomics Platform"/>
            <consortium name="The Broad Institute Genome Sequencing Center for Infectious Disease"/>
            <person name="Wu L."/>
            <person name="Ma J."/>
        </authorList>
    </citation>
    <scope>NUCLEOTIDE SEQUENCE [LARGE SCALE GENOMIC DNA]</scope>
    <source>
        <strain evidence="11">JCM 17919</strain>
    </source>
</reference>
<keyword evidence="11" id="KW-1185">Reference proteome</keyword>
<keyword evidence="10" id="KW-0675">Receptor</keyword>
<keyword evidence="6 7" id="KW-0998">Cell outer membrane</keyword>
<dbReference type="Gene3D" id="2.60.40.1120">
    <property type="entry name" value="Carboxypeptidase-like, regulatory domain"/>
    <property type="match status" value="1"/>
</dbReference>
<keyword evidence="3 7" id="KW-1134">Transmembrane beta strand</keyword>
<dbReference type="InterPro" id="IPR039426">
    <property type="entry name" value="TonB-dep_rcpt-like"/>
</dbReference>
<keyword evidence="5 7" id="KW-0472">Membrane</keyword>
<dbReference type="PROSITE" id="PS52016">
    <property type="entry name" value="TONB_DEPENDENT_REC_3"/>
    <property type="match status" value="1"/>
</dbReference>
<dbReference type="RefSeq" id="WP_345256629.1">
    <property type="nucleotide sequence ID" value="NZ_BAABGY010000008.1"/>
</dbReference>
<evidence type="ECO:0000259" key="9">
    <source>
        <dbReference type="Pfam" id="PF07715"/>
    </source>
</evidence>
<dbReference type="InterPro" id="IPR008969">
    <property type="entry name" value="CarboxyPept-like_regulatory"/>
</dbReference>
<proteinExistence type="inferred from homology"/>
<evidence type="ECO:0000256" key="6">
    <source>
        <dbReference type="ARBA" id="ARBA00023237"/>
    </source>
</evidence>
<gene>
    <name evidence="10" type="ORF">GCM10023184_30650</name>
</gene>
<sequence length="738" mass="81501">MALLRILLLLSCCLSASGAGAQHVFRGRILGGGLPLELATVSIAGSPLRVSSDVTGRFQFSYGKTSAQVTVSYVGYSPVQFTLQAGTEPLIRLQPQEVSLQELTLATSAVVPFRQLTRVDGLVRPVINTQELLRTAPGLIIAQHAGGGKAEQIFLRGFDSDHGTDVAVNVDGMPVNMVSHAHGQGYADAHFVIPETVSTVDFAPGPYGATQGNFSTAGQIDLSTYRTLPASRVQLEAGRFGTARALVLANLLRADASRSAYVAGEYYYTNGPTLQPQDFHRINLFAKYHTPLGQRDELTVSASTFGSSWDASGQIPQRAVDVGMSRFGAIDPTEGGNTSRQNLNLLWLHRNGSDRYSEHRFYYTLYDFNLYSNFTFFLNDPVRGDGINQRERRDLLGLHSRFVRKRALGNGTLRSTWGTGIRYDAVPETRLQRQQQRTLLEDLQRGAVREANAFAYTAQQWRAGRWLLEGGLRVDGLWSRYRDDRAGGSSARSGGLLQPKLSVQYEWNAQLQLVAKGGKGFHSNDARVLLGAPTRDVLPAAWGADLGLQWKPAPRLFFGLTAWTLFLEQEFVYVGDEGIVEPSGRTLRRGVDLQARWQAGRYWFVNVNLNATRPRALDEPKGADYIPLAPVLSSNGGIFFKHDRGLNGSLSYRYLRNRPANEDNSIVAHGYFVADAALQYTAKRFEAGVVIENLFDAEWNEAQFATESRLRNEAAPVNELHFTPGNPFAARLRVAYLF</sequence>
<comment type="similarity">
    <text evidence="7">Belongs to the TonB-dependent receptor family.</text>
</comment>
<comment type="subcellular location">
    <subcellularLocation>
        <location evidence="1 7">Cell outer membrane</location>
        <topology evidence="1 7">Multi-pass membrane protein</topology>
    </subcellularLocation>
</comment>
<organism evidence="10 11">
    <name type="scientific">Flaviaesturariibacter amylovorans</name>
    <dbReference type="NCBI Taxonomy" id="1084520"/>
    <lineage>
        <taxon>Bacteria</taxon>
        <taxon>Pseudomonadati</taxon>
        <taxon>Bacteroidota</taxon>
        <taxon>Chitinophagia</taxon>
        <taxon>Chitinophagales</taxon>
        <taxon>Chitinophagaceae</taxon>
        <taxon>Flaviaestuariibacter</taxon>
    </lineage>
</organism>
<evidence type="ECO:0000256" key="5">
    <source>
        <dbReference type="ARBA" id="ARBA00023136"/>
    </source>
</evidence>
<comment type="caution">
    <text evidence="10">The sequence shown here is derived from an EMBL/GenBank/DDBJ whole genome shotgun (WGS) entry which is preliminary data.</text>
</comment>
<name>A0ABP8H820_9BACT</name>
<evidence type="ECO:0000256" key="8">
    <source>
        <dbReference type="SAM" id="SignalP"/>
    </source>
</evidence>
<evidence type="ECO:0000313" key="10">
    <source>
        <dbReference type="EMBL" id="GAA4335674.1"/>
    </source>
</evidence>
<keyword evidence="8" id="KW-0732">Signal</keyword>
<accession>A0ABP8H820</accession>
<dbReference type="PANTHER" id="PTHR30069:SF36">
    <property type="entry name" value="BLL6948 PROTEIN"/>
    <property type="match status" value="1"/>
</dbReference>
<keyword evidence="4 7" id="KW-0812">Transmembrane</keyword>
<dbReference type="SUPFAM" id="SSF49464">
    <property type="entry name" value="Carboxypeptidase regulatory domain-like"/>
    <property type="match status" value="1"/>
</dbReference>
<dbReference type="InterPro" id="IPR012910">
    <property type="entry name" value="Plug_dom"/>
</dbReference>
<dbReference type="InterPro" id="IPR036942">
    <property type="entry name" value="Beta-barrel_TonB_sf"/>
</dbReference>
<dbReference type="InterPro" id="IPR037066">
    <property type="entry name" value="Plug_dom_sf"/>
</dbReference>
<dbReference type="SUPFAM" id="SSF56935">
    <property type="entry name" value="Porins"/>
    <property type="match status" value="1"/>
</dbReference>
<evidence type="ECO:0000256" key="1">
    <source>
        <dbReference type="ARBA" id="ARBA00004571"/>
    </source>
</evidence>
<evidence type="ECO:0000256" key="2">
    <source>
        <dbReference type="ARBA" id="ARBA00022448"/>
    </source>
</evidence>
<keyword evidence="2 7" id="KW-0813">Transport</keyword>
<feature type="chain" id="PRO_5047049948" evidence="8">
    <location>
        <begin position="22"/>
        <end position="738"/>
    </location>
</feature>
<evidence type="ECO:0000256" key="7">
    <source>
        <dbReference type="PROSITE-ProRule" id="PRU01360"/>
    </source>
</evidence>
<dbReference type="Pfam" id="PF07715">
    <property type="entry name" value="Plug"/>
    <property type="match status" value="1"/>
</dbReference>
<dbReference type="Gene3D" id="2.170.130.10">
    <property type="entry name" value="TonB-dependent receptor, plug domain"/>
    <property type="match status" value="1"/>
</dbReference>
<dbReference type="Gene3D" id="2.40.170.20">
    <property type="entry name" value="TonB-dependent receptor, beta-barrel domain"/>
    <property type="match status" value="1"/>
</dbReference>